<keyword evidence="4" id="KW-1185">Reference proteome</keyword>
<dbReference type="Proteomes" id="UP000277671">
    <property type="component" value="Unassembled WGS sequence"/>
</dbReference>
<dbReference type="EMBL" id="RBKT01000001">
    <property type="protein sequence ID" value="RKR92923.1"/>
    <property type="molecule type" value="Genomic_DNA"/>
</dbReference>
<dbReference type="InterPro" id="IPR050426">
    <property type="entry name" value="Glycosyltransferase_28"/>
</dbReference>
<name>A0A495JV97_9ACTN</name>
<comment type="caution">
    <text evidence="3">The sequence shown here is derived from an EMBL/GenBank/DDBJ whole genome shotgun (WGS) entry which is preliminary data.</text>
</comment>
<dbReference type="PANTHER" id="PTHR48050">
    <property type="entry name" value="STEROL 3-BETA-GLUCOSYLTRANSFERASE"/>
    <property type="match status" value="1"/>
</dbReference>
<organism evidence="3 4">
    <name type="scientific">Micromonospora pisi</name>
    <dbReference type="NCBI Taxonomy" id="589240"/>
    <lineage>
        <taxon>Bacteria</taxon>
        <taxon>Bacillati</taxon>
        <taxon>Actinomycetota</taxon>
        <taxon>Actinomycetes</taxon>
        <taxon>Micromonosporales</taxon>
        <taxon>Micromonosporaceae</taxon>
        <taxon>Micromonospora</taxon>
    </lineage>
</organism>
<dbReference type="Pfam" id="PF03033">
    <property type="entry name" value="Glyco_transf_28"/>
    <property type="match status" value="1"/>
</dbReference>
<accession>A0A495JV97</accession>
<reference evidence="3 4" key="1">
    <citation type="submission" date="2018-10" db="EMBL/GenBank/DDBJ databases">
        <title>Sequencing the genomes of 1000 actinobacteria strains.</title>
        <authorList>
            <person name="Klenk H.-P."/>
        </authorList>
    </citation>
    <scope>NUCLEOTIDE SEQUENCE [LARGE SCALE GENOMIC DNA]</scope>
    <source>
        <strain evidence="3 4">DSM 45175</strain>
    </source>
</reference>
<keyword evidence="3" id="KW-0808">Transferase</keyword>
<dbReference type="GO" id="GO:0008194">
    <property type="term" value="F:UDP-glycosyltransferase activity"/>
    <property type="evidence" value="ECO:0007669"/>
    <property type="project" value="InterPro"/>
</dbReference>
<dbReference type="PANTHER" id="PTHR48050:SF13">
    <property type="entry name" value="STEROL 3-BETA-GLUCOSYLTRANSFERASE UGT80A2"/>
    <property type="match status" value="1"/>
</dbReference>
<protein>
    <submittedName>
        <fullName evidence="3">UDP:flavonoid glycosyltransferase YjiC (YdhE family)</fullName>
    </submittedName>
</protein>
<evidence type="ECO:0000313" key="4">
    <source>
        <dbReference type="Proteomes" id="UP000277671"/>
    </source>
</evidence>
<dbReference type="GO" id="GO:0016758">
    <property type="term" value="F:hexosyltransferase activity"/>
    <property type="evidence" value="ECO:0007669"/>
    <property type="project" value="InterPro"/>
</dbReference>
<dbReference type="CDD" id="cd03784">
    <property type="entry name" value="GT1_Gtf-like"/>
    <property type="match status" value="1"/>
</dbReference>
<dbReference type="GO" id="GO:0033072">
    <property type="term" value="P:vancomycin biosynthetic process"/>
    <property type="evidence" value="ECO:0007669"/>
    <property type="project" value="UniProtKB-ARBA"/>
</dbReference>
<dbReference type="InterPro" id="IPR010610">
    <property type="entry name" value="EryCIII-like_C"/>
</dbReference>
<dbReference type="AlphaFoldDB" id="A0A495JV97"/>
<sequence>MVVHGTDGDVLPFVAVGRQLLARGHDVTILTHAYYQSAVRAAGVQFVAVDTLAQYEAHLADAAVQQHSQDISDFREHFDRTGLADQLRFECAELIRRHRPGATVLVGAPLTAQSVLIAGEVTGAPVVCLAQSPFQLMKLPGVAWLYDQVLADRIDAARAVHDLGPVRDWTAWMWSADAYVGLWPEWFDRAGDPAPPGTLLTGFVLGDDDQPVRLPPQAEKLLRADTPPLLVTGGTGRLLQPDFYRSATRALAQLRHPALLVVRHRDLVPEVLPPGTHWFAHLPFRALVSRVAAVVHHGGIGTVARALAARTPQVLLADGMDRPDNAARLAASGLGRALAHGRWTPTAVAEEVRAALERPPAPQPPPAGDGAVRAAEAVETVLTGSLTR</sequence>
<dbReference type="GO" id="GO:0005975">
    <property type="term" value="P:carbohydrate metabolic process"/>
    <property type="evidence" value="ECO:0007669"/>
    <property type="project" value="InterPro"/>
</dbReference>
<dbReference type="SUPFAM" id="SSF53756">
    <property type="entry name" value="UDP-Glycosyltransferase/glycogen phosphorylase"/>
    <property type="match status" value="1"/>
</dbReference>
<evidence type="ECO:0000259" key="1">
    <source>
        <dbReference type="Pfam" id="PF03033"/>
    </source>
</evidence>
<feature type="domain" description="Glycosyltransferase family 28 N-terminal" evidence="1">
    <location>
        <begin position="2"/>
        <end position="52"/>
    </location>
</feature>
<evidence type="ECO:0000259" key="2">
    <source>
        <dbReference type="Pfam" id="PF06722"/>
    </source>
</evidence>
<dbReference type="Gene3D" id="3.40.50.2000">
    <property type="entry name" value="Glycogen Phosphorylase B"/>
    <property type="match status" value="2"/>
</dbReference>
<proteinExistence type="predicted"/>
<dbReference type="Pfam" id="PF06722">
    <property type="entry name" value="EryCIII-like_C"/>
    <property type="match status" value="1"/>
</dbReference>
<evidence type="ECO:0000313" key="3">
    <source>
        <dbReference type="EMBL" id="RKR92923.1"/>
    </source>
</evidence>
<gene>
    <name evidence="3" type="ORF">BDK92_7411</name>
</gene>
<feature type="domain" description="Erythromycin biosynthesis protein CIII-like C-terminal" evidence="2">
    <location>
        <begin position="264"/>
        <end position="359"/>
    </location>
</feature>
<dbReference type="InterPro" id="IPR002213">
    <property type="entry name" value="UDP_glucos_trans"/>
</dbReference>
<dbReference type="InterPro" id="IPR004276">
    <property type="entry name" value="GlycoTrans_28_N"/>
</dbReference>